<sequence length="73" mass="7586">MVCADNRNMVGYTGGGQSEQGWDHEQLMPLALAYVFATDAPAPGEDACFTLASVGGSRSIASSRGRVSISICC</sequence>
<protein>
    <submittedName>
        <fullName evidence="1">Uncharacterized protein</fullName>
    </submittedName>
</protein>
<accession>A0A6B9XPM3</accession>
<dbReference type="AlphaFoldDB" id="A0A6B9XPM3"/>
<dbReference type="EMBL" id="MK697699">
    <property type="protein sequence ID" value="QHR89900.1"/>
    <property type="molecule type" value="Genomic_DNA"/>
</dbReference>
<reference evidence="1" key="1">
    <citation type="submission" date="2019-03" db="EMBL/GenBank/DDBJ databases">
        <title>Largest Complete Mitochondrial Genome of a Gymnosperm, Sitka Spruce (Picea sitchensis), Indicates Complex Physical Structure.</title>
        <authorList>
            <person name="Jackman S.D."/>
            <person name="Coombe L."/>
            <person name="Warren R."/>
            <person name="Kirk H."/>
            <person name="Trinh E."/>
            <person name="McLeod T."/>
            <person name="Pleasance S."/>
            <person name="Pandoh P."/>
            <person name="Zhao Y."/>
            <person name="Coope R."/>
            <person name="Bousquet J."/>
            <person name="Bohlmann J.C."/>
            <person name="Jones S.J.M."/>
            <person name="Birol I."/>
        </authorList>
    </citation>
    <scope>NUCLEOTIDE SEQUENCE</scope>
    <source>
        <strain evidence="1">Q903</strain>
    </source>
</reference>
<name>A0A6B9XPM3_PICSI</name>
<keyword evidence="1" id="KW-0496">Mitochondrion</keyword>
<gene>
    <name evidence="1" type="primary">orf03945</name>
    <name evidence="1" type="ORF">Q903MT_gene3922</name>
</gene>
<geneLocation type="mitochondrion" evidence="1"/>
<proteinExistence type="predicted"/>
<organism evidence="1">
    <name type="scientific">Picea sitchensis</name>
    <name type="common">Sitka spruce</name>
    <name type="synonym">Pinus sitchensis</name>
    <dbReference type="NCBI Taxonomy" id="3332"/>
    <lineage>
        <taxon>Eukaryota</taxon>
        <taxon>Viridiplantae</taxon>
        <taxon>Streptophyta</taxon>
        <taxon>Embryophyta</taxon>
        <taxon>Tracheophyta</taxon>
        <taxon>Spermatophyta</taxon>
        <taxon>Pinopsida</taxon>
        <taxon>Pinidae</taxon>
        <taxon>Conifers I</taxon>
        <taxon>Pinales</taxon>
        <taxon>Pinaceae</taxon>
        <taxon>Picea</taxon>
    </lineage>
</organism>
<evidence type="ECO:0000313" key="1">
    <source>
        <dbReference type="EMBL" id="QHR89900.1"/>
    </source>
</evidence>